<protein>
    <recommendedName>
        <fullName evidence="8">MYND-type domain-containing protein</fullName>
    </recommendedName>
</protein>
<evidence type="ECO:0000313" key="7">
    <source>
        <dbReference type="EMBL" id="CAE2281640.1"/>
    </source>
</evidence>
<proteinExistence type="predicted"/>
<dbReference type="AlphaFoldDB" id="A0A7S4NDA7"/>
<organism evidence="7">
    <name type="scientific">Guillardia theta</name>
    <name type="common">Cryptophyte</name>
    <name type="synonym">Cryptomonas phi</name>
    <dbReference type="NCBI Taxonomy" id="55529"/>
    <lineage>
        <taxon>Eukaryota</taxon>
        <taxon>Cryptophyceae</taxon>
        <taxon>Pyrenomonadales</taxon>
        <taxon>Geminigeraceae</taxon>
        <taxon>Guillardia</taxon>
    </lineage>
</organism>
<keyword evidence="1" id="KW-0479">Metal-binding</keyword>
<feature type="domain" description="Protein kinase" evidence="5">
    <location>
        <begin position="256"/>
        <end position="618"/>
    </location>
</feature>
<dbReference type="InterPro" id="IPR002893">
    <property type="entry name" value="Znf_MYND"/>
</dbReference>
<gene>
    <name evidence="7" type="ORF">GTHE00462_LOCUS9186</name>
</gene>
<evidence type="ECO:0000256" key="1">
    <source>
        <dbReference type="ARBA" id="ARBA00022723"/>
    </source>
</evidence>
<evidence type="ECO:0000256" key="3">
    <source>
        <dbReference type="ARBA" id="ARBA00022833"/>
    </source>
</evidence>
<dbReference type="GO" id="GO:0004672">
    <property type="term" value="F:protein kinase activity"/>
    <property type="evidence" value="ECO:0007669"/>
    <property type="project" value="InterPro"/>
</dbReference>
<keyword evidence="3" id="KW-0862">Zinc</keyword>
<dbReference type="Gene3D" id="6.10.140.2220">
    <property type="match status" value="1"/>
</dbReference>
<dbReference type="GO" id="GO:0005524">
    <property type="term" value="F:ATP binding"/>
    <property type="evidence" value="ECO:0007669"/>
    <property type="project" value="InterPro"/>
</dbReference>
<dbReference type="InterPro" id="IPR011009">
    <property type="entry name" value="Kinase-like_dom_sf"/>
</dbReference>
<feature type="domain" description="MYND-type" evidence="6">
    <location>
        <begin position="1114"/>
        <end position="1155"/>
    </location>
</feature>
<dbReference type="PROSITE" id="PS01360">
    <property type="entry name" value="ZF_MYND_1"/>
    <property type="match status" value="1"/>
</dbReference>
<dbReference type="SUPFAM" id="SSF144232">
    <property type="entry name" value="HIT/MYND zinc finger-like"/>
    <property type="match status" value="1"/>
</dbReference>
<dbReference type="GO" id="GO:0008270">
    <property type="term" value="F:zinc ion binding"/>
    <property type="evidence" value="ECO:0007669"/>
    <property type="project" value="UniProtKB-KW"/>
</dbReference>
<sequence>MMEDLLCDVCVAGEHLLLALGATDDERKRSTVLSSLGIFHGVPRTAFQPMPARVTSSSSCSLLTGQCILNPRIASSLKKLYIAVEGECHSSLTYGLRADSAQKPRVLTSVCVDTSSLKHLVVVGGKSNLKSVGDLVRWVRARMGGIPSWVRLHAYVFSNLGSDVREDESEKDWFEELDDSTAIPVLSKNENLLISTKVTPVVLSKKDSLVWKTTHDGGQAMYGKKALAFDPLRLDDFSCLIESLADSFNFLHKMQLCATEVAGVGTFLNGEVRFNGIPVEIPSLQDLRITLRITSRSESAHNGGKSLVLRPYFGDESVWCHLPPHGHVLPFFFTAGPNMIFTPCLETIDVLTWATSPQIKSFSKEDFIIVISRISAQIGLALAHVHDYGVVHRGVIPENIQIRACANMKLSLCERVHVLLADFGLTSQDLISTSDLPRGGTPGFWAPEEVPLDFLGKGSWCHDCVPGVKWSLLTFLNTLNNAGRLPVAFSDRREKFDSTKKTDVLTDDELDSRWTSMVNESTKYWVCEQTDSWQWAISCLTIFGYLVIASGEEERGVKEIIELESSMEAGRVSSSKLCFCDLIELPVGKAIKNCLLLNPKWRPLPTKFCQDLLDLPQLDRFSWIEKLEQRKVSREFPLAFQEVIVEDLPSLLNVMEDRTLYCNSLIGPCDQQTGRAQVCFMQTMFNLASRLDHTCSLRSSFHGDLVLREELFNLVTSTTYWIHESGPPRIVNWARKRKLNMFKAEKAGGEKCEKDEDAATGYCPDCGNLQSEALAVRARKASYEECWYIRALSFIAGTYEIFEHKHTAHEFFKLLVEFIGDHLIDRHISMLLPKLHCMRLEAELESSKQSGALNIIRNGIAVREIFTRVQSRDGFHSQEQWVLPYGMRFSVAADMIVDPRRLKEDEESMGRTIADRLCVRYMFPPPDMVMLSICDGLLKSGIELEQIFEMSFKFARMALEFAKDVYGEFNLRSYIPYLAICELPQMPKIASLEFLRGTVRDMCKAITRLEDMSELRLSTPMHLPSIRIYWPQPHEVWEMTMLLARAHSRVGDVETAQMIYDNLGREILKQRKSSSSSGAVQQVEMEAEDLVKVTSQERDYQDEEDIFFPTVMASLTCSAPGCVRLGSFQCKNCKVVRYCSAACQREDWKRHRPNCKKQ</sequence>
<accession>A0A7S4NDA7</accession>
<dbReference type="Pfam" id="PF01753">
    <property type="entry name" value="zf-MYND"/>
    <property type="match status" value="1"/>
</dbReference>
<evidence type="ECO:0008006" key="8">
    <source>
        <dbReference type="Google" id="ProtNLM"/>
    </source>
</evidence>
<name>A0A7S4NDA7_GUITH</name>
<evidence type="ECO:0000256" key="2">
    <source>
        <dbReference type="ARBA" id="ARBA00022771"/>
    </source>
</evidence>
<dbReference type="Gene3D" id="1.10.510.10">
    <property type="entry name" value="Transferase(Phosphotransferase) domain 1"/>
    <property type="match status" value="1"/>
</dbReference>
<evidence type="ECO:0000259" key="5">
    <source>
        <dbReference type="PROSITE" id="PS50011"/>
    </source>
</evidence>
<dbReference type="EMBL" id="HBKN01011669">
    <property type="protein sequence ID" value="CAE2281640.1"/>
    <property type="molecule type" value="Transcribed_RNA"/>
</dbReference>
<dbReference type="InterPro" id="IPR000719">
    <property type="entry name" value="Prot_kinase_dom"/>
</dbReference>
<evidence type="ECO:0000259" key="6">
    <source>
        <dbReference type="PROSITE" id="PS50865"/>
    </source>
</evidence>
<reference evidence="7" key="1">
    <citation type="submission" date="2021-01" db="EMBL/GenBank/DDBJ databases">
        <authorList>
            <person name="Corre E."/>
            <person name="Pelletier E."/>
            <person name="Niang G."/>
            <person name="Scheremetjew M."/>
            <person name="Finn R."/>
            <person name="Kale V."/>
            <person name="Holt S."/>
            <person name="Cochrane G."/>
            <person name="Meng A."/>
            <person name="Brown T."/>
            <person name="Cohen L."/>
        </authorList>
    </citation>
    <scope>NUCLEOTIDE SEQUENCE</scope>
    <source>
        <strain evidence="7">CCMP 2712</strain>
    </source>
</reference>
<evidence type="ECO:0000256" key="4">
    <source>
        <dbReference type="PROSITE-ProRule" id="PRU00134"/>
    </source>
</evidence>
<dbReference type="PROSITE" id="PS50865">
    <property type="entry name" value="ZF_MYND_2"/>
    <property type="match status" value="1"/>
</dbReference>
<keyword evidence="2 4" id="KW-0863">Zinc-finger</keyword>
<dbReference type="SUPFAM" id="SSF56112">
    <property type="entry name" value="Protein kinase-like (PK-like)"/>
    <property type="match status" value="1"/>
</dbReference>
<dbReference type="PROSITE" id="PS50011">
    <property type="entry name" value="PROTEIN_KINASE_DOM"/>
    <property type="match status" value="1"/>
</dbReference>